<dbReference type="RefSeq" id="WP_103872868.1">
    <property type="nucleotide sequence ID" value="NZ_FNUY01000004.1"/>
</dbReference>
<dbReference type="InterPro" id="IPR018062">
    <property type="entry name" value="HTH_AraC-typ_CS"/>
</dbReference>
<dbReference type="Pfam" id="PF12833">
    <property type="entry name" value="HTH_18"/>
    <property type="match status" value="1"/>
</dbReference>
<dbReference type="Proteomes" id="UP000236743">
    <property type="component" value="Unassembled WGS sequence"/>
</dbReference>
<dbReference type="AlphaFoldDB" id="A0A1H5ZI33"/>
<dbReference type="SMART" id="SM00342">
    <property type="entry name" value="HTH_ARAC"/>
    <property type="match status" value="1"/>
</dbReference>
<gene>
    <name evidence="5" type="ORF">SAMN04488115_104458</name>
</gene>
<dbReference type="OrthoDB" id="6670788at2"/>
<dbReference type="EMBL" id="FNUY01000004">
    <property type="protein sequence ID" value="SEG36128.1"/>
    <property type="molecule type" value="Genomic_DNA"/>
</dbReference>
<keyword evidence="1" id="KW-0805">Transcription regulation</keyword>
<dbReference type="InterPro" id="IPR020449">
    <property type="entry name" value="Tscrpt_reg_AraC-type_HTH"/>
</dbReference>
<keyword evidence="2 5" id="KW-0238">DNA-binding</keyword>
<evidence type="ECO:0000313" key="5">
    <source>
        <dbReference type="EMBL" id="SEG36128.1"/>
    </source>
</evidence>
<dbReference type="SUPFAM" id="SSF46689">
    <property type="entry name" value="Homeodomain-like"/>
    <property type="match status" value="2"/>
</dbReference>
<dbReference type="Gene3D" id="1.10.10.60">
    <property type="entry name" value="Homeodomain-like"/>
    <property type="match status" value="1"/>
</dbReference>
<dbReference type="PROSITE" id="PS01124">
    <property type="entry name" value="HTH_ARAC_FAMILY_2"/>
    <property type="match status" value="1"/>
</dbReference>
<evidence type="ECO:0000313" key="6">
    <source>
        <dbReference type="Proteomes" id="UP000236743"/>
    </source>
</evidence>
<dbReference type="PROSITE" id="PS00041">
    <property type="entry name" value="HTH_ARAC_FAMILY_1"/>
    <property type="match status" value="1"/>
</dbReference>
<dbReference type="PRINTS" id="PR00032">
    <property type="entry name" value="HTHARAC"/>
</dbReference>
<organism evidence="5 6">
    <name type="scientific">Bosea lathyri</name>
    <dbReference type="NCBI Taxonomy" id="1036778"/>
    <lineage>
        <taxon>Bacteria</taxon>
        <taxon>Pseudomonadati</taxon>
        <taxon>Pseudomonadota</taxon>
        <taxon>Alphaproteobacteria</taxon>
        <taxon>Hyphomicrobiales</taxon>
        <taxon>Boseaceae</taxon>
        <taxon>Bosea</taxon>
    </lineage>
</organism>
<feature type="domain" description="HTH araC/xylS-type" evidence="4">
    <location>
        <begin position="234"/>
        <end position="332"/>
    </location>
</feature>
<dbReference type="InterPro" id="IPR018060">
    <property type="entry name" value="HTH_AraC"/>
</dbReference>
<evidence type="ECO:0000256" key="3">
    <source>
        <dbReference type="ARBA" id="ARBA00023163"/>
    </source>
</evidence>
<keyword evidence="3" id="KW-0804">Transcription</keyword>
<evidence type="ECO:0000256" key="1">
    <source>
        <dbReference type="ARBA" id="ARBA00023015"/>
    </source>
</evidence>
<accession>A0A1H5ZI33</accession>
<dbReference type="PANTHER" id="PTHR47893:SF1">
    <property type="entry name" value="REGULATORY PROTEIN PCHR"/>
    <property type="match status" value="1"/>
</dbReference>
<sequence length="332" mass="36365">MPQQSNAIRRSLGHADLKILANGIGGEFRISDNRKLTHDQLHRGRLAHAELAPGLSVHTVDVLDLADFSADIAMPPSISFSFVLGGEVSMLVGDDEKVSIGPDANNGQPQGAFLALQRPEHFKRFARQGCHLRAAIVVLTAEWLTRYAEDGLGASAAYARLSQQPVSHGAWSLTARQIALAEQILRPPQFEPLLHTLFLTSRAIEASAEALRSIAGIKPNEAYSLRRRDLDRLEALKHFIESDEAVGVPIDEIASRFGVSIRSLQRDFRLAFGTTIYSYVKDLRLNRARDALQYHGVTIAEAAHIAGYASAANFSTAFRKVFGVAPGRLRLD</sequence>
<keyword evidence="6" id="KW-1185">Reference proteome</keyword>
<reference evidence="5 6" key="1">
    <citation type="submission" date="2016-10" db="EMBL/GenBank/DDBJ databases">
        <authorList>
            <person name="de Groot N.N."/>
        </authorList>
    </citation>
    <scope>NUCLEOTIDE SEQUENCE [LARGE SCALE GENOMIC DNA]</scope>
    <source>
        <strain evidence="5 6">DSM 26656</strain>
    </source>
</reference>
<dbReference type="InterPro" id="IPR009057">
    <property type="entry name" value="Homeodomain-like_sf"/>
</dbReference>
<dbReference type="GO" id="GO:0003700">
    <property type="term" value="F:DNA-binding transcription factor activity"/>
    <property type="evidence" value="ECO:0007669"/>
    <property type="project" value="InterPro"/>
</dbReference>
<name>A0A1H5ZI33_9HYPH</name>
<protein>
    <submittedName>
        <fullName evidence="5">AraC-type DNA-binding protein</fullName>
    </submittedName>
</protein>
<dbReference type="GO" id="GO:0043565">
    <property type="term" value="F:sequence-specific DNA binding"/>
    <property type="evidence" value="ECO:0007669"/>
    <property type="project" value="InterPro"/>
</dbReference>
<dbReference type="PANTHER" id="PTHR47893">
    <property type="entry name" value="REGULATORY PROTEIN PCHR"/>
    <property type="match status" value="1"/>
</dbReference>
<proteinExistence type="predicted"/>
<dbReference type="InterPro" id="IPR053142">
    <property type="entry name" value="PchR_regulatory_protein"/>
</dbReference>
<evidence type="ECO:0000256" key="2">
    <source>
        <dbReference type="ARBA" id="ARBA00023125"/>
    </source>
</evidence>
<evidence type="ECO:0000259" key="4">
    <source>
        <dbReference type="PROSITE" id="PS01124"/>
    </source>
</evidence>